<feature type="coiled-coil region" evidence="10">
    <location>
        <begin position="13"/>
        <end position="40"/>
    </location>
</feature>
<evidence type="ECO:0000256" key="7">
    <source>
        <dbReference type="ARBA" id="ARBA00023186"/>
    </source>
</evidence>
<comment type="similarity">
    <text evidence="3 9">Belongs to the TBCA family.</text>
</comment>
<evidence type="ECO:0000313" key="11">
    <source>
        <dbReference type="EMBL" id="SCW03319.1"/>
    </source>
</evidence>
<evidence type="ECO:0000256" key="6">
    <source>
        <dbReference type="ARBA" id="ARBA00022701"/>
    </source>
</evidence>
<reference evidence="11 12" key="1">
    <citation type="submission" date="2016-03" db="EMBL/GenBank/DDBJ databases">
        <authorList>
            <person name="Devillers H."/>
        </authorList>
    </citation>
    <scope>NUCLEOTIDE SEQUENCE [LARGE SCALE GENOMIC DNA]</scope>
    <source>
        <strain evidence="11">CBS 6772</strain>
    </source>
</reference>
<evidence type="ECO:0000256" key="4">
    <source>
        <dbReference type="ARBA" id="ARBA00015002"/>
    </source>
</evidence>
<protein>
    <recommendedName>
        <fullName evidence="4 9">Tubulin-specific chaperone A</fullName>
    </recommendedName>
</protein>
<comment type="function">
    <text evidence="1">Tubulin-folding protein; involved in the early step of the tubulin folding pathway.</text>
</comment>
<sequence length="108" mass="12755">MAPTQLEIKVRALQRLVKEEAYYQQDLKEQKERVNDLKSKSEVDPYDLKKQVEVLQDTERLLPTLYDKINQFREDLNQFVQSYKGTEDTAAAKDILKEAEELLKTNKH</sequence>
<dbReference type="SUPFAM" id="SSF46988">
    <property type="entry name" value="Tubulin chaperone cofactor A"/>
    <property type="match status" value="1"/>
</dbReference>
<dbReference type="Pfam" id="PF02970">
    <property type="entry name" value="TBCA"/>
    <property type="match status" value="1"/>
</dbReference>
<dbReference type="GO" id="GO:0005874">
    <property type="term" value="C:microtubule"/>
    <property type="evidence" value="ECO:0007669"/>
    <property type="project" value="UniProtKB-KW"/>
</dbReference>
<dbReference type="PANTHER" id="PTHR21500">
    <property type="entry name" value="TUBULIN-SPECIFIC CHAPERONE A"/>
    <property type="match status" value="1"/>
</dbReference>
<comment type="subcellular location">
    <subcellularLocation>
        <location evidence="2 9">Cytoplasm</location>
        <location evidence="2 9">Cytoskeleton</location>
    </subcellularLocation>
</comment>
<dbReference type="FunFam" id="1.20.58.90:FF:000010">
    <property type="entry name" value="Tubulin-specific chaperone A"/>
    <property type="match status" value="1"/>
</dbReference>
<keyword evidence="6 9" id="KW-0493">Microtubule</keyword>
<dbReference type="GO" id="GO:0007021">
    <property type="term" value="P:tubulin complex assembly"/>
    <property type="evidence" value="ECO:0007669"/>
    <property type="project" value="UniProtKB-UniRule"/>
</dbReference>
<proteinExistence type="inferred from homology"/>
<dbReference type="GO" id="GO:0005829">
    <property type="term" value="C:cytosol"/>
    <property type="evidence" value="ECO:0007669"/>
    <property type="project" value="TreeGrafter"/>
</dbReference>
<evidence type="ECO:0000256" key="5">
    <source>
        <dbReference type="ARBA" id="ARBA00022490"/>
    </source>
</evidence>
<evidence type="ECO:0000256" key="9">
    <source>
        <dbReference type="RuleBase" id="RU364030"/>
    </source>
</evidence>
<gene>
    <name evidence="11" type="ORF">LAFE_0G07800G</name>
</gene>
<dbReference type="STRING" id="4955.A0A1G4MHH8"/>
<keyword evidence="12" id="KW-1185">Reference proteome</keyword>
<dbReference type="EMBL" id="LT598486">
    <property type="protein sequence ID" value="SCW03319.1"/>
    <property type="molecule type" value="Genomic_DNA"/>
</dbReference>
<evidence type="ECO:0000256" key="3">
    <source>
        <dbReference type="ARBA" id="ARBA00006806"/>
    </source>
</evidence>
<dbReference type="OMA" id="EECEMMI"/>
<dbReference type="OrthoDB" id="296187at2759"/>
<evidence type="ECO:0000256" key="10">
    <source>
        <dbReference type="SAM" id="Coils"/>
    </source>
</evidence>
<dbReference type="GO" id="GO:0007023">
    <property type="term" value="P:post-chaperonin tubulin folding pathway"/>
    <property type="evidence" value="ECO:0007669"/>
    <property type="project" value="UniProtKB-UniRule"/>
</dbReference>
<name>A0A1G4MHH8_LACFM</name>
<keyword evidence="7 9" id="KW-0143">Chaperone</keyword>
<dbReference type="InterPro" id="IPR036126">
    <property type="entry name" value="TBCA_sf"/>
</dbReference>
<keyword evidence="8 9" id="KW-0206">Cytoskeleton</keyword>
<evidence type="ECO:0000256" key="8">
    <source>
        <dbReference type="ARBA" id="ARBA00023212"/>
    </source>
</evidence>
<evidence type="ECO:0000256" key="2">
    <source>
        <dbReference type="ARBA" id="ARBA00004245"/>
    </source>
</evidence>
<dbReference type="Proteomes" id="UP000190831">
    <property type="component" value="Chromosome G"/>
</dbReference>
<keyword evidence="5 9" id="KW-0963">Cytoplasm</keyword>
<dbReference type="InterPro" id="IPR004226">
    <property type="entry name" value="TBCA"/>
</dbReference>
<dbReference type="GO" id="GO:0048487">
    <property type="term" value="F:beta-tubulin binding"/>
    <property type="evidence" value="ECO:0007669"/>
    <property type="project" value="InterPro"/>
</dbReference>
<dbReference type="AlphaFoldDB" id="A0A1G4MHH8"/>
<dbReference type="Gene3D" id="1.20.58.90">
    <property type="match status" value="1"/>
</dbReference>
<organism evidence="11 12">
    <name type="scientific">Lachancea fermentati</name>
    <name type="common">Zygosaccharomyces fermentati</name>
    <dbReference type="NCBI Taxonomy" id="4955"/>
    <lineage>
        <taxon>Eukaryota</taxon>
        <taxon>Fungi</taxon>
        <taxon>Dikarya</taxon>
        <taxon>Ascomycota</taxon>
        <taxon>Saccharomycotina</taxon>
        <taxon>Saccharomycetes</taxon>
        <taxon>Saccharomycetales</taxon>
        <taxon>Saccharomycetaceae</taxon>
        <taxon>Lachancea</taxon>
    </lineage>
</organism>
<accession>A0A1G4MHH8</accession>
<evidence type="ECO:0000313" key="12">
    <source>
        <dbReference type="Proteomes" id="UP000190831"/>
    </source>
</evidence>
<dbReference type="PANTHER" id="PTHR21500:SF0">
    <property type="entry name" value="TUBULIN-SPECIFIC CHAPERONE A"/>
    <property type="match status" value="1"/>
</dbReference>
<keyword evidence="10" id="KW-0175">Coiled coil</keyword>
<evidence type="ECO:0000256" key="1">
    <source>
        <dbReference type="ARBA" id="ARBA00003046"/>
    </source>
</evidence>
<comment type="subunit">
    <text evidence="9">Supercomplex made of cofactors A to E. Cofactors A and D function by capturing and stabilizing tubulin in a quasi-native conformation. Cofactor E binds to the cofactor D-tubulin complex; interaction with cofactor C then causes the release of tubulin polypeptides that are committed to the native state.</text>
</comment>